<reference evidence="1 2" key="1">
    <citation type="submission" date="2015-01" db="EMBL/GenBank/DDBJ databases">
        <title>Evolution of Trichinella species and genotypes.</title>
        <authorList>
            <person name="Korhonen P.K."/>
            <person name="Edoardo P."/>
            <person name="Giuseppe L.R."/>
            <person name="Gasser R.B."/>
        </authorList>
    </citation>
    <scope>NUCLEOTIDE SEQUENCE [LARGE SCALE GENOMIC DNA]</scope>
    <source>
        <strain evidence="1">ISS470</strain>
    </source>
</reference>
<dbReference type="EMBL" id="JYDT01000031">
    <property type="protein sequence ID" value="KRY89454.1"/>
    <property type="molecule type" value="Genomic_DNA"/>
</dbReference>
<dbReference type="AlphaFoldDB" id="A0A0V1FTW8"/>
<accession>A0A0V1FTW8</accession>
<sequence>MIYDNILMILSEVTECFKRETLFNISFKLMKWNRSIKTIVHFAYCSLPTLLKSHSLCNLKGFQSFMQFKILPCRGVSELSTF</sequence>
<gene>
    <name evidence="1" type="ORF">T4D_6640</name>
</gene>
<name>A0A0V1FTW8_TRIPS</name>
<proteinExistence type="predicted"/>
<keyword evidence="2" id="KW-1185">Reference proteome</keyword>
<organism evidence="1 2">
    <name type="scientific">Trichinella pseudospiralis</name>
    <name type="common">Parasitic roundworm</name>
    <dbReference type="NCBI Taxonomy" id="6337"/>
    <lineage>
        <taxon>Eukaryota</taxon>
        <taxon>Metazoa</taxon>
        <taxon>Ecdysozoa</taxon>
        <taxon>Nematoda</taxon>
        <taxon>Enoplea</taxon>
        <taxon>Dorylaimia</taxon>
        <taxon>Trichinellida</taxon>
        <taxon>Trichinellidae</taxon>
        <taxon>Trichinella</taxon>
    </lineage>
</organism>
<protein>
    <submittedName>
        <fullName evidence="1">Uncharacterized protein</fullName>
    </submittedName>
</protein>
<comment type="caution">
    <text evidence="1">The sequence shown here is derived from an EMBL/GenBank/DDBJ whole genome shotgun (WGS) entry which is preliminary data.</text>
</comment>
<evidence type="ECO:0000313" key="1">
    <source>
        <dbReference type="EMBL" id="KRY89454.1"/>
    </source>
</evidence>
<evidence type="ECO:0000313" key="2">
    <source>
        <dbReference type="Proteomes" id="UP000054995"/>
    </source>
</evidence>
<dbReference type="Proteomes" id="UP000054995">
    <property type="component" value="Unassembled WGS sequence"/>
</dbReference>